<evidence type="ECO:0000313" key="3">
    <source>
        <dbReference type="Proteomes" id="UP000299102"/>
    </source>
</evidence>
<feature type="compositionally biased region" description="Basic and acidic residues" evidence="1">
    <location>
        <begin position="25"/>
        <end position="35"/>
    </location>
</feature>
<evidence type="ECO:0000313" key="2">
    <source>
        <dbReference type="EMBL" id="GBP42252.1"/>
    </source>
</evidence>
<evidence type="ECO:0000256" key="1">
    <source>
        <dbReference type="SAM" id="MobiDB-lite"/>
    </source>
</evidence>
<gene>
    <name evidence="2" type="ORF">EVAR_29850_1</name>
</gene>
<comment type="caution">
    <text evidence="2">The sequence shown here is derived from an EMBL/GenBank/DDBJ whole genome shotgun (WGS) entry which is preliminary data.</text>
</comment>
<feature type="region of interest" description="Disordered" evidence="1">
    <location>
        <begin position="1"/>
        <end position="49"/>
    </location>
</feature>
<protein>
    <submittedName>
        <fullName evidence="2">Uncharacterized protein</fullName>
    </submittedName>
</protein>
<accession>A0A4C1VV39</accession>
<organism evidence="2 3">
    <name type="scientific">Eumeta variegata</name>
    <name type="common">Bagworm moth</name>
    <name type="synonym">Eumeta japonica</name>
    <dbReference type="NCBI Taxonomy" id="151549"/>
    <lineage>
        <taxon>Eukaryota</taxon>
        <taxon>Metazoa</taxon>
        <taxon>Ecdysozoa</taxon>
        <taxon>Arthropoda</taxon>
        <taxon>Hexapoda</taxon>
        <taxon>Insecta</taxon>
        <taxon>Pterygota</taxon>
        <taxon>Neoptera</taxon>
        <taxon>Endopterygota</taxon>
        <taxon>Lepidoptera</taxon>
        <taxon>Glossata</taxon>
        <taxon>Ditrysia</taxon>
        <taxon>Tineoidea</taxon>
        <taxon>Psychidae</taxon>
        <taxon>Oiketicinae</taxon>
        <taxon>Eumeta</taxon>
    </lineage>
</organism>
<sequence length="235" mass="26879">MFRSRAVPTAPAPTSAFERPPAATLEKKARTHEPTAKVGPGPRGEQGIESREEKYCHAEFRTNSGIWDGEKSRIELANKIGNYIVVKVENVFESGTSGREIDASQAERLGCLSIARSALSLARFAQTESDESCFFVRAAGIRRFIRRYQFRANMDHQIRFLIEFDRINFLNFLNRKWRWPFRKNKKCPTIDSDNRFFPNAITDSLTKSELIERRRADTSAAAAPPPRTDLYERCT</sequence>
<dbReference type="AlphaFoldDB" id="A0A4C1VV39"/>
<keyword evidence="3" id="KW-1185">Reference proteome</keyword>
<reference evidence="2 3" key="1">
    <citation type="journal article" date="2019" name="Commun. Biol.">
        <title>The bagworm genome reveals a unique fibroin gene that provides high tensile strength.</title>
        <authorList>
            <person name="Kono N."/>
            <person name="Nakamura H."/>
            <person name="Ohtoshi R."/>
            <person name="Tomita M."/>
            <person name="Numata K."/>
            <person name="Arakawa K."/>
        </authorList>
    </citation>
    <scope>NUCLEOTIDE SEQUENCE [LARGE SCALE GENOMIC DNA]</scope>
</reference>
<dbReference type="Proteomes" id="UP000299102">
    <property type="component" value="Unassembled WGS sequence"/>
</dbReference>
<dbReference type="EMBL" id="BGZK01000414">
    <property type="protein sequence ID" value="GBP42252.1"/>
    <property type="molecule type" value="Genomic_DNA"/>
</dbReference>
<name>A0A4C1VV39_EUMVA</name>
<proteinExistence type="predicted"/>